<organism evidence="2 3">
    <name type="scientific">Diploscapter pachys</name>
    <dbReference type="NCBI Taxonomy" id="2018661"/>
    <lineage>
        <taxon>Eukaryota</taxon>
        <taxon>Metazoa</taxon>
        <taxon>Ecdysozoa</taxon>
        <taxon>Nematoda</taxon>
        <taxon>Chromadorea</taxon>
        <taxon>Rhabditida</taxon>
        <taxon>Rhabditina</taxon>
        <taxon>Rhabditomorpha</taxon>
        <taxon>Rhabditoidea</taxon>
        <taxon>Rhabditidae</taxon>
        <taxon>Diploscapter</taxon>
    </lineage>
</organism>
<dbReference type="AlphaFoldDB" id="A0A2A2KTG4"/>
<accession>A0A2A2KTG4</accession>
<feature type="region of interest" description="Disordered" evidence="1">
    <location>
        <begin position="37"/>
        <end position="86"/>
    </location>
</feature>
<name>A0A2A2KTG4_9BILA</name>
<evidence type="ECO:0000256" key="1">
    <source>
        <dbReference type="SAM" id="MobiDB-lite"/>
    </source>
</evidence>
<feature type="compositionally biased region" description="Low complexity" evidence="1">
    <location>
        <begin position="58"/>
        <end position="67"/>
    </location>
</feature>
<protein>
    <submittedName>
        <fullName evidence="2">Uncharacterized protein</fullName>
    </submittedName>
</protein>
<dbReference type="EMBL" id="LIAE01007742">
    <property type="protein sequence ID" value="PAV77211.1"/>
    <property type="molecule type" value="Genomic_DNA"/>
</dbReference>
<keyword evidence="3" id="KW-1185">Reference proteome</keyword>
<feature type="compositionally biased region" description="Basic and acidic residues" evidence="1">
    <location>
        <begin position="37"/>
        <end position="47"/>
    </location>
</feature>
<dbReference type="Proteomes" id="UP000218231">
    <property type="component" value="Unassembled WGS sequence"/>
</dbReference>
<sequence length="126" mass="14285">MSYFKVAANGAAAIVSRTVTVAEKSIDYEEVIRVIKEQEKEEEKERNPPPMPTPAAIPTPAAMAAPIDNTRIPPIPNKRHAGDGQYPSEVIQDHHIYRNRMAITLAKLKEQIKRDCQFKDNMINRY</sequence>
<evidence type="ECO:0000313" key="3">
    <source>
        <dbReference type="Proteomes" id="UP000218231"/>
    </source>
</evidence>
<feature type="compositionally biased region" description="Pro residues" evidence="1">
    <location>
        <begin position="48"/>
        <end position="57"/>
    </location>
</feature>
<gene>
    <name evidence="2" type="ORF">WR25_12775</name>
</gene>
<evidence type="ECO:0000313" key="2">
    <source>
        <dbReference type="EMBL" id="PAV77211.1"/>
    </source>
</evidence>
<proteinExistence type="predicted"/>
<comment type="caution">
    <text evidence="2">The sequence shown here is derived from an EMBL/GenBank/DDBJ whole genome shotgun (WGS) entry which is preliminary data.</text>
</comment>
<reference evidence="2 3" key="1">
    <citation type="journal article" date="2017" name="Curr. Biol.">
        <title>Genome architecture and evolution of a unichromosomal asexual nematode.</title>
        <authorList>
            <person name="Fradin H."/>
            <person name="Zegar C."/>
            <person name="Gutwein M."/>
            <person name="Lucas J."/>
            <person name="Kovtun M."/>
            <person name="Corcoran D."/>
            <person name="Baugh L.R."/>
            <person name="Kiontke K."/>
            <person name="Gunsalus K."/>
            <person name="Fitch D.H."/>
            <person name="Piano F."/>
        </authorList>
    </citation>
    <scope>NUCLEOTIDE SEQUENCE [LARGE SCALE GENOMIC DNA]</scope>
    <source>
        <strain evidence="2">PF1309</strain>
    </source>
</reference>